<sequence length="21" mass="2215">MASPALAVFRSGRLPQLPSSE</sequence>
<evidence type="ECO:0000313" key="1">
    <source>
        <dbReference type="EMBL" id="JAD37906.1"/>
    </source>
</evidence>
<reference evidence="1" key="2">
    <citation type="journal article" date="2015" name="Data Brief">
        <title>Shoot transcriptome of the giant reed, Arundo donax.</title>
        <authorList>
            <person name="Barrero R.A."/>
            <person name="Guerrero F.D."/>
            <person name="Moolhuijzen P."/>
            <person name="Goolsby J.A."/>
            <person name="Tidwell J."/>
            <person name="Bellgard S.E."/>
            <person name="Bellgard M.I."/>
        </authorList>
    </citation>
    <scope>NUCLEOTIDE SEQUENCE</scope>
    <source>
        <tissue evidence="1">Shoot tissue taken approximately 20 cm above the soil surface</tissue>
    </source>
</reference>
<organism evidence="1">
    <name type="scientific">Arundo donax</name>
    <name type="common">Giant reed</name>
    <name type="synonym">Donax arundinaceus</name>
    <dbReference type="NCBI Taxonomy" id="35708"/>
    <lineage>
        <taxon>Eukaryota</taxon>
        <taxon>Viridiplantae</taxon>
        <taxon>Streptophyta</taxon>
        <taxon>Embryophyta</taxon>
        <taxon>Tracheophyta</taxon>
        <taxon>Spermatophyta</taxon>
        <taxon>Magnoliopsida</taxon>
        <taxon>Liliopsida</taxon>
        <taxon>Poales</taxon>
        <taxon>Poaceae</taxon>
        <taxon>PACMAD clade</taxon>
        <taxon>Arundinoideae</taxon>
        <taxon>Arundineae</taxon>
        <taxon>Arundo</taxon>
    </lineage>
</organism>
<proteinExistence type="predicted"/>
<accession>A0A0A8ZGG8</accession>
<reference evidence="1" key="1">
    <citation type="submission" date="2014-09" db="EMBL/GenBank/DDBJ databases">
        <authorList>
            <person name="Magalhaes I.L.F."/>
            <person name="Oliveira U."/>
            <person name="Santos F.R."/>
            <person name="Vidigal T.H.D.A."/>
            <person name="Brescovit A.D."/>
            <person name="Santos A.J."/>
        </authorList>
    </citation>
    <scope>NUCLEOTIDE SEQUENCE</scope>
    <source>
        <tissue evidence="1">Shoot tissue taken approximately 20 cm above the soil surface</tissue>
    </source>
</reference>
<name>A0A0A8ZGG8_ARUDO</name>
<dbReference type="AlphaFoldDB" id="A0A0A8ZGG8"/>
<dbReference type="EMBL" id="GBRH01259989">
    <property type="protein sequence ID" value="JAD37906.1"/>
    <property type="molecule type" value="Transcribed_RNA"/>
</dbReference>
<protein>
    <submittedName>
        <fullName evidence="1">Uncharacterized protein</fullName>
    </submittedName>
</protein>